<protein>
    <recommendedName>
        <fullName evidence="7">Zinc finger PHD-type domain-containing protein</fullName>
    </recommendedName>
</protein>
<dbReference type="CDD" id="cd15566">
    <property type="entry name" value="PHD3_NSD"/>
    <property type="match status" value="1"/>
</dbReference>
<organism evidence="8 9">
    <name type="scientific">Chara braunii</name>
    <name type="common">Braun's stonewort</name>
    <dbReference type="NCBI Taxonomy" id="69332"/>
    <lineage>
        <taxon>Eukaryota</taxon>
        <taxon>Viridiplantae</taxon>
        <taxon>Streptophyta</taxon>
        <taxon>Charophyceae</taxon>
        <taxon>Charales</taxon>
        <taxon>Characeae</taxon>
        <taxon>Chara</taxon>
    </lineage>
</organism>
<dbReference type="InterPro" id="IPR055197">
    <property type="entry name" value="PHDvar_NSD"/>
</dbReference>
<dbReference type="Gene3D" id="3.30.40.10">
    <property type="entry name" value="Zinc/RING finger domain, C3HC4 (zinc finger)"/>
    <property type="match status" value="2"/>
</dbReference>
<dbReference type="InterPro" id="IPR011011">
    <property type="entry name" value="Znf_FYVE_PHD"/>
</dbReference>
<evidence type="ECO:0000313" key="9">
    <source>
        <dbReference type="Proteomes" id="UP000265515"/>
    </source>
</evidence>
<evidence type="ECO:0000256" key="6">
    <source>
        <dbReference type="SAM" id="MobiDB-lite"/>
    </source>
</evidence>
<dbReference type="SUPFAM" id="SSF57903">
    <property type="entry name" value="FYVE/PHD zinc finger"/>
    <property type="match status" value="1"/>
</dbReference>
<dbReference type="InterPro" id="IPR001965">
    <property type="entry name" value="Znf_PHD"/>
</dbReference>
<dbReference type="InterPro" id="IPR050951">
    <property type="entry name" value="Retrovirus_Pol_polyprotein"/>
</dbReference>
<evidence type="ECO:0000256" key="2">
    <source>
        <dbReference type="ARBA" id="ARBA00022737"/>
    </source>
</evidence>
<dbReference type="Proteomes" id="UP000265515">
    <property type="component" value="Unassembled WGS sequence"/>
</dbReference>
<accession>A0A388JSY9</accession>
<dbReference type="Pfam" id="PF23004">
    <property type="entry name" value="PHDvar_NSD"/>
    <property type="match status" value="1"/>
</dbReference>
<evidence type="ECO:0000256" key="4">
    <source>
        <dbReference type="ARBA" id="ARBA00022833"/>
    </source>
</evidence>
<keyword evidence="1" id="KW-0479">Metal-binding</keyword>
<evidence type="ECO:0000256" key="3">
    <source>
        <dbReference type="ARBA" id="ARBA00022771"/>
    </source>
</evidence>
<keyword evidence="2" id="KW-0677">Repeat</keyword>
<evidence type="ECO:0000313" key="8">
    <source>
        <dbReference type="EMBL" id="GBG60939.1"/>
    </source>
</evidence>
<keyword evidence="9" id="KW-1185">Reference proteome</keyword>
<keyword evidence="4" id="KW-0862">Zinc</keyword>
<dbReference type="Gene3D" id="3.30.70.270">
    <property type="match status" value="2"/>
</dbReference>
<dbReference type="FunFam" id="3.30.70.270:FF:000026">
    <property type="entry name" value="Transposon Ty3-G Gag-Pol polyprotein"/>
    <property type="match status" value="1"/>
</dbReference>
<keyword evidence="5" id="KW-0511">Multifunctional enzyme</keyword>
<feature type="domain" description="Zinc finger PHD-type" evidence="7">
    <location>
        <begin position="688"/>
        <end position="742"/>
    </location>
</feature>
<feature type="domain" description="Zinc finger PHD-type" evidence="7">
    <location>
        <begin position="775"/>
        <end position="840"/>
    </location>
</feature>
<feature type="compositionally biased region" description="Basic and acidic residues" evidence="6">
    <location>
        <begin position="1"/>
        <end position="27"/>
    </location>
</feature>
<feature type="region of interest" description="Disordered" evidence="6">
    <location>
        <begin position="1"/>
        <end position="64"/>
    </location>
</feature>
<dbReference type="PANTHER" id="PTHR37984:SF5">
    <property type="entry name" value="PROTEIN NYNRIN-LIKE"/>
    <property type="match status" value="1"/>
</dbReference>
<evidence type="ECO:0000256" key="1">
    <source>
        <dbReference type="ARBA" id="ARBA00022723"/>
    </source>
</evidence>
<feature type="compositionally biased region" description="Acidic residues" evidence="6">
    <location>
        <begin position="31"/>
        <end position="40"/>
    </location>
</feature>
<sequence>MEEDKAKQKQMEEELQKWKKEQEEKLAAIESETEEEEVEVPLERRGRTKERGKSSGARETEAQMEVKAKMERLVNEWVANLALGKEDEALLFVPQAEREQFARDLEGEENPMKRQVMEEEKKLEWKLGLARGRKRRLEADEKMEEDLREAEVEHGKLAAQIDLQRKVEILSQSVEVMLKAQQEQLPYLKGHGITLQSMRTNFKDFAKDMMMHVGTELRTIMEGTQKFCVGAIKGAKIVGLSEEEARPRRERVKVKFRDHYSGKVEEDFDNWEANVNSYVHLQDIAPEDQVLEKLREANFKINAKKCEWAKTQVLYLGHVLDGDGIKPEDSKIAAIRDWPTPRTLTELLSFLGSANYYRKFVRNFSTITAPLRKLLKKEAIWKWDKDCTSSLKKLKRALIEYPILKVADPSLPFIVTTDASQYGVGTVLQQDDGNRYRPVEFMSARMPSEKVTTSTYERELYALRQALDHWKHYLLGRHFKVYPDHETPRWLKTQAKMTPKLTRWAAETDQFDFELKPVKGKYNVVADALRTSTSPVRSNSCERAQGIDDCRISCDVCLSNNSDSGGGEVTLNGIFDEEGGRCRKGANESRGSETMSRVCADAVCAGEGEREGGGSSMGPREHAGVCPEDFPDCEAMSVARSRIRRKRVVLSSDDEDCREGIDRRRTNSAHKRSASPEDDNQNAPGDWLCMICDDGGSLTQCDGCDRCVHLVATDGDGNASLPCMEAVKANYKVFRCNEPYCGYFYHRKCLRKWARRNEIEQLQEWRIPFRCPVHHCQECRKEGSVDPRNPLIMCRRCPKAWHFKCLPKELACAADKRVWGVDKDGPVASEPMLLYCMSHDLLPMGCMPPQYIKFEVTAEVIPTKTSKKFKKINNP</sequence>
<name>A0A388JSY9_CHABU</name>
<dbReference type="OrthoDB" id="21264at2759"/>
<dbReference type="AlphaFoldDB" id="A0A388JSY9"/>
<dbReference type="Gramene" id="GBG60939">
    <property type="protein sequence ID" value="GBG60939"/>
    <property type="gene ID" value="CBR_g16061"/>
</dbReference>
<dbReference type="Pfam" id="PF17919">
    <property type="entry name" value="RT_RNaseH_2"/>
    <property type="match status" value="1"/>
</dbReference>
<dbReference type="GO" id="GO:0008270">
    <property type="term" value="F:zinc ion binding"/>
    <property type="evidence" value="ECO:0007669"/>
    <property type="project" value="UniProtKB-KW"/>
</dbReference>
<dbReference type="GO" id="GO:0006338">
    <property type="term" value="P:chromatin remodeling"/>
    <property type="evidence" value="ECO:0007669"/>
    <property type="project" value="UniProtKB-ARBA"/>
</dbReference>
<dbReference type="InterPro" id="IPR055198">
    <property type="entry name" value="NSD_PHD"/>
</dbReference>
<dbReference type="PANTHER" id="PTHR37984">
    <property type="entry name" value="PROTEIN CBG26694"/>
    <property type="match status" value="1"/>
</dbReference>
<feature type="region of interest" description="Disordered" evidence="6">
    <location>
        <begin position="660"/>
        <end position="680"/>
    </location>
</feature>
<dbReference type="CDD" id="cd09274">
    <property type="entry name" value="RNase_HI_RT_Ty3"/>
    <property type="match status" value="1"/>
</dbReference>
<comment type="caution">
    <text evidence="8">The sequence shown here is derived from an EMBL/GenBank/DDBJ whole genome shotgun (WGS) entry which is preliminary data.</text>
</comment>
<dbReference type="Pfam" id="PF22908">
    <property type="entry name" value="PHD_NSD"/>
    <property type="match status" value="1"/>
</dbReference>
<reference evidence="8 9" key="1">
    <citation type="journal article" date="2018" name="Cell">
        <title>The Chara Genome: Secondary Complexity and Implications for Plant Terrestrialization.</title>
        <authorList>
            <person name="Nishiyama T."/>
            <person name="Sakayama H."/>
            <person name="Vries J.D."/>
            <person name="Buschmann H."/>
            <person name="Saint-Marcoux D."/>
            <person name="Ullrich K.K."/>
            <person name="Haas F.B."/>
            <person name="Vanderstraeten L."/>
            <person name="Becker D."/>
            <person name="Lang D."/>
            <person name="Vosolsobe S."/>
            <person name="Rombauts S."/>
            <person name="Wilhelmsson P.K.I."/>
            <person name="Janitza P."/>
            <person name="Kern R."/>
            <person name="Heyl A."/>
            <person name="Rumpler F."/>
            <person name="Villalobos L.I.A.C."/>
            <person name="Clay J.M."/>
            <person name="Skokan R."/>
            <person name="Toyoda A."/>
            <person name="Suzuki Y."/>
            <person name="Kagoshima H."/>
            <person name="Schijlen E."/>
            <person name="Tajeshwar N."/>
            <person name="Catarino B."/>
            <person name="Hetherington A.J."/>
            <person name="Saltykova A."/>
            <person name="Bonnot C."/>
            <person name="Breuninger H."/>
            <person name="Symeonidi A."/>
            <person name="Radhakrishnan G.V."/>
            <person name="Van Nieuwerburgh F."/>
            <person name="Deforce D."/>
            <person name="Chang C."/>
            <person name="Karol K.G."/>
            <person name="Hedrich R."/>
            <person name="Ulvskov P."/>
            <person name="Glockner G."/>
            <person name="Delwiche C.F."/>
            <person name="Petrasek J."/>
            <person name="Van de Peer Y."/>
            <person name="Friml J."/>
            <person name="Beilby M."/>
            <person name="Dolan L."/>
            <person name="Kohara Y."/>
            <person name="Sugano S."/>
            <person name="Fujiyama A."/>
            <person name="Delaux P.-M."/>
            <person name="Quint M."/>
            <person name="TheiBen G."/>
            <person name="Hagemann M."/>
            <person name="Harholt J."/>
            <person name="Dunand C."/>
            <person name="Zachgo S."/>
            <person name="Langdale J."/>
            <person name="Maumus F."/>
            <person name="Straeten D.V.D."/>
            <person name="Gould S.B."/>
            <person name="Rensing S.A."/>
        </authorList>
    </citation>
    <scope>NUCLEOTIDE SEQUENCE [LARGE SCALE GENOMIC DNA]</scope>
    <source>
        <strain evidence="8 9">S276</strain>
    </source>
</reference>
<dbReference type="InterPro" id="IPR043128">
    <property type="entry name" value="Rev_trsase/Diguanyl_cyclase"/>
</dbReference>
<dbReference type="InterPro" id="IPR013083">
    <property type="entry name" value="Znf_RING/FYVE/PHD"/>
</dbReference>
<dbReference type="SMART" id="SM00249">
    <property type="entry name" value="PHD"/>
    <property type="match status" value="2"/>
</dbReference>
<evidence type="ECO:0000256" key="5">
    <source>
        <dbReference type="ARBA" id="ARBA00023268"/>
    </source>
</evidence>
<gene>
    <name evidence="8" type="ORF">CBR_g16061</name>
</gene>
<dbReference type="EMBL" id="BFEA01000015">
    <property type="protein sequence ID" value="GBG60939.1"/>
    <property type="molecule type" value="Genomic_DNA"/>
</dbReference>
<keyword evidence="3" id="KW-0863">Zinc-finger</keyword>
<dbReference type="GO" id="GO:0003824">
    <property type="term" value="F:catalytic activity"/>
    <property type="evidence" value="ECO:0007669"/>
    <property type="project" value="UniProtKB-KW"/>
</dbReference>
<proteinExistence type="predicted"/>
<evidence type="ECO:0000259" key="7">
    <source>
        <dbReference type="SMART" id="SM00249"/>
    </source>
</evidence>
<dbReference type="InterPro" id="IPR043502">
    <property type="entry name" value="DNA/RNA_pol_sf"/>
</dbReference>
<dbReference type="InterPro" id="IPR041577">
    <property type="entry name" value="RT_RNaseH_2"/>
</dbReference>
<dbReference type="SUPFAM" id="SSF56672">
    <property type="entry name" value="DNA/RNA polymerases"/>
    <property type="match status" value="1"/>
</dbReference>
<feature type="compositionally biased region" description="Basic and acidic residues" evidence="6">
    <location>
        <begin position="41"/>
        <end position="64"/>
    </location>
</feature>